<dbReference type="EMBL" id="JBGBPQ010000029">
    <property type="protein sequence ID" value="KAL1496348.1"/>
    <property type="molecule type" value="Genomic_DNA"/>
</dbReference>
<accession>A0AB34IED9</accession>
<evidence type="ECO:0000313" key="4">
    <source>
        <dbReference type="EMBL" id="KAL1496348.1"/>
    </source>
</evidence>
<comment type="caution">
    <text evidence="4">The sequence shown here is derived from an EMBL/GenBank/DDBJ whole genome shotgun (WGS) entry which is preliminary data.</text>
</comment>
<feature type="transmembrane region" description="Helical" evidence="2">
    <location>
        <begin position="1621"/>
        <end position="1641"/>
    </location>
</feature>
<feature type="chain" id="PRO_5044232873" description="Tyrosine-protein kinase ephrin type A/B receptor-like domain-containing protein" evidence="3">
    <location>
        <begin position="22"/>
        <end position="1799"/>
    </location>
</feature>
<keyword evidence="5" id="KW-1185">Reference proteome</keyword>
<dbReference type="SMART" id="SM01411">
    <property type="entry name" value="Ephrin_rec_like"/>
    <property type="match status" value="3"/>
</dbReference>
<feature type="signal peptide" evidence="3">
    <location>
        <begin position="1"/>
        <end position="21"/>
    </location>
</feature>
<dbReference type="SUPFAM" id="SSF57184">
    <property type="entry name" value="Growth factor receptor domain"/>
    <property type="match status" value="1"/>
</dbReference>
<feature type="transmembrane region" description="Helical" evidence="2">
    <location>
        <begin position="1023"/>
        <end position="1044"/>
    </location>
</feature>
<protein>
    <recommendedName>
        <fullName evidence="6">Tyrosine-protein kinase ephrin type A/B receptor-like domain-containing protein</fullName>
    </recommendedName>
</protein>
<organism evidence="4 5">
    <name type="scientific">Prymnesium parvum</name>
    <name type="common">Toxic golden alga</name>
    <dbReference type="NCBI Taxonomy" id="97485"/>
    <lineage>
        <taxon>Eukaryota</taxon>
        <taxon>Haptista</taxon>
        <taxon>Haptophyta</taxon>
        <taxon>Prymnesiophyceae</taxon>
        <taxon>Prymnesiales</taxon>
        <taxon>Prymnesiaceae</taxon>
        <taxon>Prymnesium</taxon>
    </lineage>
</organism>
<name>A0AB34IED9_PRYPA</name>
<evidence type="ECO:0000256" key="1">
    <source>
        <dbReference type="SAM" id="MobiDB-lite"/>
    </source>
</evidence>
<feature type="transmembrane region" description="Helical" evidence="2">
    <location>
        <begin position="1647"/>
        <end position="1673"/>
    </location>
</feature>
<evidence type="ECO:0000256" key="2">
    <source>
        <dbReference type="SAM" id="Phobius"/>
    </source>
</evidence>
<feature type="region of interest" description="Disordered" evidence="1">
    <location>
        <begin position="571"/>
        <end position="623"/>
    </location>
</feature>
<evidence type="ECO:0000313" key="5">
    <source>
        <dbReference type="Proteomes" id="UP001515480"/>
    </source>
</evidence>
<evidence type="ECO:0000256" key="3">
    <source>
        <dbReference type="SAM" id="SignalP"/>
    </source>
</evidence>
<dbReference type="Proteomes" id="UP001515480">
    <property type="component" value="Unassembled WGS sequence"/>
</dbReference>
<keyword evidence="2" id="KW-0472">Membrane</keyword>
<dbReference type="PANTHER" id="PTHR31513:SF2">
    <property type="entry name" value="MRAZ"/>
    <property type="match status" value="1"/>
</dbReference>
<reference evidence="4 5" key="1">
    <citation type="journal article" date="2024" name="Science">
        <title>Giant polyketide synthase enzymes in the biosynthesis of giant marine polyether toxins.</title>
        <authorList>
            <person name="Fallon T.R."/>
            <person name="Shende V.V."/>
            <person name="Wierzbicki I.H."/>
            <person name="Pendleton A.L."/>
            <person name="Watervoot N.F."/>
            <person name="Auber R.P."/>
            <person name="Gonzalez D.J."/>
            <person name="Wisecaver J.H."/>
            <person name="Moore B.S."/>
        </authorList>
    </citation>
    <scope>NUCLEOTIDE SEQUENCE [LARGE SCALE GENOMIC DNA]</scope>
    <source>
        <strain evidence="4 5">12B1</strain>
    </source>
</reference>
<feature type="region of interest" description="Disordered" evidence="1">
    <location>
        <begin position="1302"/>
        <end position="1352"/>
    </location>
</feature>
<proteinExistence type="predicted"/>
<dbReference type="InterPro" id="IPR009030">
    <property type="entry name" value="Growth_fac_rcpt_cys_sf"/>
</dbReference>
<gene>
    <name evidence="4" type="ORF">AB1Y20_016304</name>
</gene>
<keyword evidence="3" id="KW-0732">Signal</keyword>
<keyword evidence="2" id="KW-0812">Transmembrane</keyword>
<sequence>MSRGARLALLHLLASPHAALASTPCSTLCPPTGDCTLSNATTAPPSAPCVLRGAGHLTLAAGASLSCEAECSILIDFDGGITVGHAARISAGTVRLRSQRGQLTIASAARVDADGRGSCGRTARWADGWLVTSGDELTGAGHGGNGGQCSGSFPVEGGAAYGDGTDPEKRHRHENESALYGSGTEDAFDGSTFCCGGGYVHLSAPRLQLDGAASADAQLPCLPPDERNATATPLCPPCAANGTRCAGLAGASGGTVILRAAWFNGTGSASARGAPADGVCRGGRRGGGGAGGRVQVPASALDHVLGVAAAFAAHASGGATSSPQCEVGSAGTVLYNSEKHRSLIVDSEEDSEAGTASFGVTAGTVISQPPPARVINELRILNGAVVVGQQRLDPALTALVATDSIRLDNNAVLQLPAGHGVQTCGSLVLTRSSVIMRASTVTSNEGLSITAGSLSCDSRSWVSEVQHVVVNTTAVIECALQTRARMQLRVGELLVLATTGTIAARQLQLRGGAVHAAGRIQVTESVISSSNFTINCTGDETPHFLNMHVGSLELKRGGRIWGSAILISCKSSGKSSRPGPPAPPRTHTSTRTHTHTTLATPHSRSTPSFHSRRSMGYGAELGPGGGCVTQEAGAGSGGGHGGAGGGSSGNYSCGGGLAYDHAYHPTAMGSGGGGACAGSGGGIIQLHVEDDFVIGGLGSIEADGGDAECPDEAGPADGSGSGGGAGGAIVVEAARFQVSQDLDQDWRGWISDSDWSVPPSDELSEAVWFTGGSSGDGCDHDCSGAEGNVTGPVCGAGHAGPLCQPCAAGYAKRSSGRYACERCAAGQYSAQPGSSSCDVCSAGTATDAEGSSSCAACLAGSYSPANGSTACAACAAGKVAAHGGATACDECAGGSRALSDGKGCTPCLAGKYRPPHSAAAECDECPPGAISNASAANCTACASLGAGLAQNAWGGTACSRCAAGEEAVGGICRPCDCPLPAHATLLRVGFCEWQCTPPYVTLDGLHCASTVDALLHALTPTRVALLLSPVLIGFFTVVVFLLLVRSAFGRRGSKAMSKGLLDTSLRNLLRVPHTSLSHESLEHAISWEQHKYRAKQHVSRLYVSGENIATQPWRLPPLPPPLRKMMVEREYYRLAEEFNSAAAWKQWELVTHSVLCACLPPLAVHFIRMRRRVHFRRVLAVVQSYSSYARAEQLWRSIETRVFEGHRLEVSCCAQYALGWIDIFLNVGGGPLLAPAYCRRLSGANVLSAAAPPEERGSASGWGRQLAASSCRPIQQAFKLVTQTSNVSASFPCADASPPSHPALQLLSPVDSASPSTPPSLRLPVVSSGKDTPRQREDSPANGNGLDARGHSDEVDSCVNLALTWGYAHRNDNAHERRRVLSAGSNLTCRIEGTPTSGLSGELRGVSPPDHVENIPAGRDEDLEEESLRTLLAAGASRNEESQQEESPEIRHAVYLCGKATFLSPLWIEIDDFKAYVALHDTLSLLSPNCALVVASLNTWLLRLNRWSSAWRGALCDTLLLLEAINASNRAHSTSAVAPALALVHLPSEELSKQFLLLGGVGDPSQWPLPPYAQLLRSSDFSRSSSVKLADMRAPPWFLEALIRVLIGTVQPHPLTRCAALLLLLLLLCELGFQAFTLGMICAAPEQVSYCCATVLCLPFAGIISPLLGLACLMRATYLLARAAAGDQRALSRASSASVGRMLHISAAWNAASLPNAFVAFVSLVSADEGAFITAQPWLIPLALFATKILVAQGHKLLAASSNMSGGAYAFSVDLSEPMSASSSRAFVRTHPDRTQQAN</sequence>
<dbReference type="PANTHER" id="PTHR31513">
    <property type="entry name" value="EPHRIN TYPE-B RECEPTOR"/>
    <property type="match status" value="1"/>
</dbReference>
<feature type="region of interest" description="Disordered" evidence="1">
    <location>
        <begin position="1392"/>
        <end position="1420"/>
    </location>
</feature>
<dbReference type="Gene3D" id="2.10.50.10">
    <property type="entry name" value="Tumor Necrosis Factor Receptor, subunit A, domain 2"/>
    <property type="match status" value="2"/>
</dbReference>
<evidence type="ECO:0008006" key="6">
    <source>
        <dbReference type="Google" id="ProtNLM"/>
    </source>
</evidence>
<keyword evidence="2" id="KW-1133">Transmembrane helix</keyword>